<evidence type="ECO:0000256" key="3">
    <source>
        <dbReference type="ARBA" id="ARBA00022679"/>
    </source>
</evidence>
<reference evidence="11 12" key="1">
    <citation type="journal article" date="2017" name="Int. J. Syst. Evol. Microbiol.">
        <title>Aquarickettsiella crustaci n. gen. n. sp. (Gammaproteobacteria: Legionellales: Coxiellaceae); a bacterial pathogen of the freshwater crustacean: Gammarus fossarum (Malacostraca: Amphipoda).</title>
        <authorList>
            <person name="Bojko J."/>
            <person name="Dunn A.M."/>
            <person name="Stebbing P.D."/>
            <person name="Van Aerle R."/>
            <person name="Bacela-Spychalska K."/>
            <person name="Bean T.P."/>
            <person name="Stentiford G.D."/>
        </authorList>
    </citation>
    <scope>NUCLEOTIDE SEQUENCE [LARGE SCALE GENOMIC DNA]</scope>
    <source>
        <strain evidence="11">RA15029</strain>
    </source>
</reference>
<keyword evidence="4" id="KW-0479">Metal-binding</keyword>
<sequence>MLDLIIPHWPAPHWIKAYTTTRYGGFSQAPFDSLNVGLHVGDDLNCVMKNRQLLQSSLGLKKKLLWLEQVHGNIVISADHPTNILAADAIYSKKEHTVCAIQTADCLPLLICSVSSYCIAAVHAGWKGLNNGVIENAILALECPPRDLLVWLGPAIGPQAFVVGEDVVQAFIEKDHAAQTAFHYIGRNKWQANLYKLAKQRLHKLEINTVYGGEYCTYTDQKRFFSYRRDHVTGRMLSFIWINPNF</sequence>
<comment type="similarity">
    <text evidence="2 10">Belongs to the purine nucleoside phosphorylase YfiH/LACC1 family.</text>
</comment>
<evidence type="ECO:0000256" key="5">
    <source>
        <dbReference type="ARBA" id="ARBA00022801"/>
    </source>
</evidence>
<evidence type="ECO:0000256" key="8">
    <source>
        <dbReference type="ARBA" id="ARBA00048968"/>
    </source>
</evidence>
<evidence type="ECO:0000256" key="6">
    <source>
        <dbReference type="ARBA" id="ARBA00022833"/>
    </source>
</evidence>
<proteinExistence type="inferred from homology"/>
<name>A0A370CIH6_9COXI</name>
<dbReference type="EMBL" id="NMOS02000005">
    <property type="protein sequence ID" value="RDH40658.1"/>
    <property type="molecule type" value="Genomic_DNA"/>
</dbReference>
<comment type="catalytic activity">
    <reaction evidence="7">
        <text>adenosine + H2O + H(+) = inosine + NH4(+)</text>
        <dbReference type="Rhea" id="RHEA:24408"/>
        <dbReference type="ChEBI" id="CHEBI:15377"/>
        <dbReference type="ChEBI" id="CHEBI:15378"/>
        <dbReference type="ChEBI" id="CHEBI:16335"/>
        <dbReference type="ChEBI" id="CHEBI:17596"/>
        <dbReference type="ChEBI" id="CHEBI:28938"/>
        <dbReference type="EC" id="3.5.4.4"/>
    </reaction>
    <physiologicalReaction direction="left-to-right" evidence="7">
        <dbReference type="Rhea" id="RHEA:24409"/>
    </physiologicalReaction>
</comment>
<evidence type="ECO:0000313" key="12">
    <source>
        <dbReference type="Proteomes" id="UP000226429"/>
    </source>
</evidence>
<dbReference type="AlphaFoldDB" id="A0A370CIH6"/>
<comment type="catalytic activity">
    <reaction evidence="8">
        <text>adenosine + phosphate = alpha-D-ribose 1-phosphate + adenine</text>
        <dbReference type="Rhea" id="RHEA:27642"/>
        <dbReference type="ChEBI" id="CHEBI:16335"/>
        <dbReference type="ChEBI" id="CHEBI:16708"/>
        <dbReference type="ChEBI" id="CHEBI:43474"/>
        <dbReference type="ChEBI" id="CHEBI:57720"/>
        <dbReference type="EC" id="2.4.2.1"/>
    </reaction>
    <physiologicalReaction direction="left-to-right" evidence="8">
        <dbReference type="Rhea" id="RHEA:27643"/>
    </physiologicalReaction>
</comment>
<dbReference type="InterPro" id="IPR038371">
    <property type="entry name" value="Cu_polyphenol_OxRdtase_sf"/>
</dbReference>
<organism evidence="11 12">
    <name type="scientific">Candidatus Aquirickettsiella gammari</name>
    <dbReference type="NCBI Taxonomy" id="2016198"/>
    <lineage>
        <taxon>Bacteria</taxon>
        <taxon>Pseudomonadati</taxon>
        <taxon>Pseudomonadota</taxon>
        <taxon>Gammaproteobacteria</taxon>
        <taxon>Legionellales</taxon>
        <taxon>Coxiellaceae</taxon>
        <taxon>Candidatus Aquirickettsiella</taxon>
    </lineage>
</organism>
<comment type="catalytic activity">
    <reaction evidence="1">
        <text>inosine + phosphate = alpha-D-ribose 1-phosphate + hypoxanthine</text>
        <dbReference type="Rhea" id="RHEA:27646"/>
        <dbReference type="ChEBI" id="CHEBI:17368"/>
        <dbReference type="ChEBI" id="CHEBI:17596"/>
        <dbReference type="ChEBI" id="CHEBI:43474"/>
        <dbReference type="ChEBI" id="CHEBI:57720"/>
        <dbReference type="EC" id="2.4.2.1"/>
    </reaction>
    <physiologicalReaction direction="left-to-right" evidence="1">
        <dbReference type="Rhea" id="RHEA:27647"/>
    </physiologicalReaction>
</comment>
<keyword evidence="12" id="KW-1185">Reference proteome</keyword>
<dbReference type="GO" id="GO:0017061">
    <property type="term" value="F:S-methyl-5-thioadenosine phosphorylase activity"/>
    <property type="evidence" value="ECO:0007669"/>
    <property type="project" value="UniProtKB-EC"/>
</dbReference>
<evidence type="ECO:0000256" key="10">
    <source>
        <dbReference type="RuleBase" id="RU361274"/>
    </source>
</evidence>
<keyword evidence="3" id="KW-0808">Transferase</keyword>
<evidence type="ECO:0000256" key="1">
    <source>
        <dbReference type="ARBA" id="ARBA00000553"/>
    </source>
</evidence>
<dbReference type="InterPro" id="IPR011324">
    <property type="entry name" value="Cytotoxic_necrot_fac-like_cat"/>
</dbReference>
<dbReference type="InterPro" id="IPR003730">
    <property type="entry name" value="Cu_polyphenol_OxRdtase"/>
</dbReference>
<dbReference type="SUPFAM" id="SSF64438">
    <property type="entry name" value="CNF1/YfiH-like putative cysteine hydrolases"/>
    <property type="match status" value="1"/>
</dbReference>
<evidence type="ECO:0000256" key="2">
    <source>
        <dbReference type="ARBA" id="ARBA00007353"/>
    </source>
</evidence>
<protein>
    <recommendedName>
        <fullName evidence="10">Purine nucleoside phosphorylase</fullName>
    </recommendedName>
</protein>
<dbReference type="GO" id="GO:0016787">
    <property type="term" value="F:hydrolase activity"/>
    <property type="evidence" value="ECO:0007669"/>
    <property type="project" value="UniProtKB-KW"/>
</dbReference>
<evidence type="ECO:0000256" key="4">
    <source>
        <dbReference type="ARBA" id="ARBA00022723"/>
    </source>
</evidence>
<evidence type="ECO:0000313" key="11">
    <source>
        <dbReference type="EMBL" id="RDH40658.1"/>
    </source>
</evidence>
<dbReference type="Pfam" id="PF02578">
    <property type="entry name" value="Cu-oxidase_4"/>
    <property type="match status" value="1"/>
</dbReference>
<evidence type="ECO:0000256" key="7">
    <source>
        <dbReference type="ARBA" id="ARBA00047989"/>
    </source>
</evidence>
<evidence type="ECO:0000256" key="9">
    <source>
        <dbReference type="ARBA" id="ARBA00049893"/>
    </source>
</evidence>
<dbReference type="PANTHER" id="PTHR30616:SF2">
    <property type="entry name" value="PURINE NUCLEOSIDE PHOSPHORYLASE LACC1"/>
    <property type="match status" value="1"/>
</dbReference>
<dbReference type="NCBIfam" id="TIGR00726">
    <property type="entry name" value="peptidoglycan editing factor PgeF"/>
    <property type="match status" value="1"/>
</dbReference>
<dbReference type="CDD" id="cd16833">
    <property type="entry name" value="YfiH"/>
    <property type="match status" value="1"/>
</dbReference>
<accession>A0A370CIH6</accession>
<dbReference type="GO" id="GO:0005507">
    <property type="term" value="F:copper ion binding"/>
    <property type="evidence" value="ECO:0007669"/>
    <property type="project" value="TreeGrafter"/>
</dbReference>
<dbReference type="Proteomes" id="UP000226429">
    <property type="component" value="Unassembled WGS sequence"/>
</dbReference>
<dbReference type="PANTHER" id="PTHR30616">
    <property type="entry name" value="UNCHARACTERIZED PROTEIN YFIH"/>
    <property type="match status" value="1"/>
</dbReference>
<reference evidence="11 12" key="2">
    <citation type="journal article" date="2018" name="J. Invertebr. Pathol.">
        <title>'Candidatus Aquirickettsiella gammari' (Gammaproteobacteria: Legionellales: Coxiellaceae): A bacterial pathogen of the freshwater crustacean Gammarus fossarum (Malacostraca: Amphipoda).</title>
        <authorList>
            <person name="Bojko J."/>
            <person name="Dunn A.M."/>
            <person name="Stebbing P.D."/>
            <person name="van Aerle R."/>
            <person name="Bacela-Spychalska K."/>
            <person name="Bean T.P."/>
            <person name="Urrutia A."/>
            <person name="Stentiford G.D."/>
        </authorList>
    </citation>
    <scope>NUCLEOTIDE SEQUENCE [LARGE SCALE GENOMIC DNA]</scope>
    <source>
        <strain evidence="11">RA15029</strain>
    </source>
</reference>
<comment type="caution">
    <text evidence="11">The sequence shown here is derived from an EMBL/GenBank/DDBJ whole genome shotgun (WGS) entry which is preliminary data.</text>
</comment>
<keyword evidence="5" id="KW-0378">Hydrolase</keyword>
<comment type="catalytic activity">
    <reaction evidence="9">
        <text>S-methyl-5'-thioadenosine + phosphate = 5-(methylsulfanyl)-alpha-D-ribose 1-phosphate + adenine</text>
        <dbReference type="Rhea" id="RHEA:11852"/>
        <dbReference type="ChEBI" id="CHEBI:16708"/>
        <dbReference type="ChEBI" id="CHEBI:17509"/>
        <dbReference type="ChEBI" id="CHEBI:43474"/>
        <dbReference type="ChEBI" id="CHEBI:58533"/>
        <dbReference type="EC" id="2.4.2.28"/>
    </reaction>
    <physiologicalReaction direction="left-to-right" evidence="9">
        <dbReference type="Rhea" id="RHEA:11853"/>
    </physiologicalReaction>
</comment>
<dbReference type="Gene3D" id="3.60.140.10">
    <property type="entry name" value="CNF1/YfiH-like putative cysteine hydrolases"/>
    <property type="match status" value="1"/>
</dbReference>
<keyword evidence="6" id="KW-0862">Zinc</keyword>
<gene>
    <name evidence="11" type="primary">pgeF</name>
    <name evidence="11" type="ORF">CFE62_002565</name>
</gene>